<accession>A0A7L5JPE6</accession>
<dbReference type="KEGG" id="acib:ACBT_1247"/>
<dbReference type="RefSeq" id="WP_024775350.1">
    <property type="nucleotide sequence ID" value="NZ_CP054051.1"/>
</dbReference>
<reference evidence="2 4" key="1">
    <citation type="submission" date="2020-05" db="EMBL/GenBank/DDBJ databases">
        <title>Complete genome sequencing of Campylobacter and Arcobacter type strains.</title>
        <authorList>
            <person name="Miller W.G."/>
            <person name="Yee E."/>
        </authorList>
    </citation>
    <scope>NUCLEOTIDE SEQUENCE [LARGE SCALE GENOMIC DNA]</scope>
    <source>
        <strain evidence="2 4">LMG 21996</strain>
    </source>
</reference>
<proteinExistence type="predicted"/>
<gene>
    <name evidence="1" type="ORF">ACBT_1116</name>
    <name evidence="2" type="ORF">ACBT_1182</name>
    <name evidence="3" type="ORF">ACBT_1247</name>
</gene>
<dbReference type="KEGG" id="acib:ACBT_1182"/>
<organism evidence="2 4">
    <name type="scientific">Aliarcobacter cibarius</name>
    <dbReference type="NCBI Taxonomy" id="255507"/>
    <lineage>
        <taxon>Bacteria</taxon>
        <taxon>Pseudomonadati</taxon>
        <taxon>Campylobacterota</taxon>
        <taxon>Epsilonproteobacteria</taxon>
        <taxon>Campylobacterales</taxon>
        <taxon>Arcobacteraceae</taxon>
        <taxon>Aliarcobacter</taxon>
    </lineage>
</organism>
<evidence type="ECO:0000313" key="1">
    <source>
        <dbReference type="EMBL" id="QKJ27027.1"/>
    </source>
</evidence>
<evidence type="ECO:0000313" key="4">
    <source>
        <dbReference type="Proteomes" id="UP000509513"/>
    </source>
</evidence>
<evidence type="ECO:0000313" key="3">
    <source>
        <dbReference type="EMBL" id="QKJ27156.1"/>
    </source>
</evidence>
<protein>
    <submittedName>
        <fullName evidence="2">Transposase, IS256 family (IS1249 group)</fullName>
    </submittedName>
</protein>
<dbReference type="EMBL" id="CP054051">
    <property type="protein sequence ID" value="QKJ27156.1"/>
    <property type="molecule type" value="Genomic_DNA"/>
</dbReference>
<dbReference type="AlphaFoldDB" id="A0A7L5JPE6"/>
<sequence>MGTLVFMDSITHEILIWKHIQTERVDDYKYLLVELLNLGYTILSVTIYGKRGVNSVFKDYPVQMCHFHQKRIIQRYITLHPKLEASQELKKIMTRLKYSDENRFTKALDIWYIKYKSFLDEITIHPDSQKSSYTHKKLVAAYRSIRNNLPYLFTYKNYKKLNLSNTTNLIEGGVFSPLKILIKIHRGLSKSLKLKIVDDYLVSYKKKE</sequence>
<evidence type="ECO:0000313" key="2">
    <source>
        <dbReference type="EMBL" id="QKJ27092.1"/>
    </source>
</evidence>
<dbReference type="KEGG" id="acib:ACBT_1116"/>
<dbReference type="EMBL" id="CP054051">
    <property type="protein sequence ID" value="QKJ27027.1"/>
    <property type="molecule type" value="Genomic_DNA"/>
</dbReference>
<name>A0A7L5JPE6_9BACT</name>
<dbReference type="EMBL" id="CP054051">
    <property type="protein sequence ID" value="QKJ27092.1"/>
    <property type="molecule type" value="Genomic_DNA"/>
</dbReference>
<dbReference type="Proteomes" id="UP000509513">
    <property type="component" value="Chromosome"/>
</dbReference>